<keyword evidence="4" id="KW-1185">Reference proteome</keyword>
<evidence type="ECO:0000256" key="1">
    <source>
        <dbReference type="SAM" id="MobiDB-lite"/>
    </source>
</evidence>
<keyword evidence="2" id="KW-1133">Transmembrane helix</keyword>
<dbReference type="RefSeq" id="WP_143879450.1">
    <property type="nucleotide sequence ID" value="NZ_BAABLZ010000001.1"/>
</dbReference>
<gene>
    <name evidence="3" type="ORF">FNZ56_08640</name>
</gene>
<dbReference type="Proteomes" id="UP000315891">
    <property type="component" value="Chromosome"/>
</dbReference>
<proteinExistence type="predicted"/>
<feature type="transmembrane region" description="Helical" evidence="2">
    <location>
        <begin position="42"/>
        <end position="59"/>
    </location>
</feature>
<protein>
    <submittedName>
        <fullName evidence="3">Uncharacterized protein</fullName>
    </submittedName>
</protein>
<keyword evidence="2" id="KW-0812">Transmembrane</keyword>
<evidence type="ECO:0000313" key="4">
    <source>
        <dbReference type="Proteomes" id="UP000315891"/>
    </source>
</evidence>
<keyword evidence="2" id="KW-0472">Membrane</keyword>
<reference evidence="3 4" key="1">
    <citation type="submission" date="2019-07" db="EMBL/GenBank/DDBJ databases">
        <title>Lysobacter weifangensis sp. nov., isolated from bensulfuron-methyl contaminated farmland soil.</title>
        <authorList>
            <person name="Zhao H."/>
        </authorList>
    </citation>
    <scope>NUCLEOTIDE SEQUENCE [LARGE SCALE GENOMIC DNA]</scope>
    <source>
        <strain evidence="3 4">CC-Bw-6</strain>
    </source>
</reference>
<dbReference type="EMBL" id="CP041742">
    <property type="protein sequence ID" value="QDQ73939.1"/>
    <property type="molecule type" value="Genomic_DNA"/>
</dbReference>
<sequence length="199" mass="22095">MKTPERQAKTVTSVIGLARQVVLSCPDLHVPRGTVVKFQRRIALVLSMSLFFCSAVAFADTTDPQSQDQPQTVSEILHVQKDLRSKLDSPTGEYSRFSEADIAKMKRAQDSVFSMLSGVDSLDQLTLDQKTSLSNSLDVIKATLLSDEGNRLICYRERKIGTNIVSKRCETVAERNARAKDAQEQMREMAPTVQTKSGN</sequence>
<dbReference type="OrthoDB" id="7193459at2"/>
<organism evidence="3 4">
    <name type="scientific">Pseudoluteimonas lycopersici</name>
    <dbReference type="NCBI Taxonomy" id="1324796"/>
    <lineage>
        <taxon>Bacteria</taxon>
        <taxon>Pseudomonadati</taxon>
        <taxon>Pseudomonadota</taxon>
        <taxon>Gammaproteobacteria</taxon>
        <taxon>Lysobacterales</taxon>
        <taxon>Lysobacteraceae</taxon>
        <taxon>Pseudoluteimonas</taxon>
    </lineage>
</organism>
<dbReference type="AlphaFoldDB" id="A0A516V5Y7"/>
<evidence type="ECO:0000256" key="2">
    <source>
        <dbReference type="SAM" id="Phobius"/>
    </source>
</evidence>
<evidence type="ECO:0000313" key="3">
    <source>
        <dbReference type="EMBL" id="QDQ73939.1"/>
    </source>
</evidence>
<feature type="region of interest" description="Disordered" evidence="1">
    <location>
        <begin position="179"/>
        <end position="199"/>
    </location>
</feature>
<name>A0A516V5Y7_9GAMM</name>
<accession>A0A516V5Y7</accession>